<protein>
    <recommendedName>
        <fullName evidence="2">Phage head morphogenesis domain-containing protein</fullName>
    </recommendedName>
</protein>
<organism evidence="1">
    <name type="scientific">marine sediment metagenome</name>
    <dbReference type="NCBI Taxonomy" id="412755"/>
    <lineage>
        <taxon>unclassified sequences</taxon>
        <taxon>metagenomes</taxon>
        <taxon>ecological metagenomes</taxon>
    </lineage>
</organism>
<dbReference type="EMBL" id="BARV01021286">
    <property type="protein sequence ID" value="GAI21903.1"/>
    <property type="molecule type" value="Genomic_DNA"/>
</dbReference>
<comment type="caution">
    <text evidence="1">The sequence shown here is derived from an EMBL/GenBank/DDBJ whole genome shotgun (WGS) entry which is preliminary data.</text>
</comment>
<name>X1LS37_9ZZZZ</name>
<proteinExistence type="predicted"/>
<dbReference type="AlphaFoldDB" id="X1LS37"/>
<reference evidence="1" key="1">
    <citation type="journal article" date="2014" name="Front. Microbiol.">
        <title>High frequency of phylogenetically diverse reductive dehalogenase-homologous genes in deep subseafloor sedimentary metagenomes.</title>
        <authorList>
            <person name="Kawai M."/>
            <person name="Futagami T."/>
            <person name="Toyoda A."/>
            <person name="Takaki Y."/>
            <person name="Nishi S."/>
            <person name="Hori S."/>
            <person name="Arai W."/>
            <person name="Tsubouchi T."/>
            <person name="Morono Y."/>
            <person name="Uchiyama I."/>
            <person name="Ito T."/>
            <person name="Fujiyama A."/>
            <person name="Inagaki F."/>
            <person name="Takami H."/>
        </authorList>
    </citation>
    <scope>NUCLEOTIDE SEQUENCE</scope>
    <source>
        <strain evidence="1">Expedition CK06-06</strain>
    </source>
</reference>
<gene>
    <name evidence="1" type="ORF">S06H3_35301</name>
</gene>
<evidence type="ECO:0000313" key="1">
    <source>
        <dbReference type="EMBL" id="GAI21903.1"/>
    </source>
</evidence>
<sequence length="129" mass="14913">MPKLKPDEKWKRFNQKLVKLMREGDFFGLGTNYYEMADFLEKEGKDNRHLRKAGYQMKLRIQIEELNHIADSGVVESVEILATSDSCDACKKLNGKVLSIQEARQKNPIPVEECTHKYGCRCTYLSVVK</sequence>
<evidence type="ECO:0008006" key="2">
    <source>
        <dbReference type="Google" id="ProtNLM"/>
    </source>
</evidence>
<accession>X1LS37</accession>